<sequence length="176" mass="19554">MKYKRIPTLLFIGYLQVQDSDVFTRSFATTIPTLSEMSPQHKMAHFPRITTSLPSEHAEFRTVLWTGKSSQLVLMTVPVGGEIGKEVHHVDQHLVFTSGTARAIVGDEEKQVKAGDLVVVPQGTQHNFINSGPTPLSLFTVYAPAEHAETTVSKTKEEGDKLEEEGKDEPPEWARK</sequence>
<dbReference type="Gene3D" id="2.60.120.10">
    <property type="entry name" value="Jelly Rolls"/>
    <property type="match status" value="1"/>
</dbReference>
<reference evidence="3" key="2">
    <citation type="journal article" date="2022" name="Elife">
        <title>Obligate sexual reproduction of a homothallic fungus closely related to the Cryptococcus pathogenic species complex.</title>
        <authorList>
            <person name="Passer A.R."/>
            <person name="Clancey S.A."/>
            <person name="Shea T."/>
            <person name="David-Palma M."/>
            <person name="Averette A.F."/>
            <person name="Boekhout T."/>
            <person name="Porcel B.M."/>
            <person name="Nowrousian M."/>
            <person name="Cuomo C.A."/>
            <person name="Sun S."/>
            <person name="Heitman J."/>
            <person name="Coelho M.A."/>
        </authorList>
    </citation>
    <scope>NUCLEOTIDE SEQUENCE</scope>
    <source>
        <strain evidence="3">CBS 7841</strain>
    </source>
</reference>
<dbReference type="AlphaFoldDB" id="A0AAJ8JX08"/>
<dbReference type="Pfam" id="PF07883">
    <property type="entry name" value="Cupin_2"/>
    <property type="match status" value="1"/>
</dbReference>
<evidence type="ECO:0000313" key="4">
    <source>
        <dbReference type="Proteomes" id="UP000094043"/>
    </source>
</evidence>
<dbReference type="SUPFAM" id="SSF51182">
    <property type="entry name" value="RmlC-like cupins"/>
    <property type="match status" value="1"/>
</dbReference>
<protein>
    <recommendedName>
        <fullName evidence="2">Cupin type-2 domain-containing protein</fullName>
    </recommendedName>
</protein>
<dbReference type="KEGG" id="cdep:91089328"/>
<dbReference type="InterPro" id="IPR011051">
    <property type="entry name" value="RmlC_Cupin_sf"/>
</dbReference>
<proteinExistence type="predicted"/>
<dbReference type="EMBL" id="CP143789">
    <property type="protein sequence ID" value="WVN89889.1"/>
    <property type="molecule type" value="Genomic_DNA"/>
</dbReference>
<evidence type="ECO:0000313" key="3">
    <source>
        <dbReference type="EMBL" id="WVN89889.1"/>
    </source>
</evidence>
<evidence type="ECO:0000259" key="2">
    <source>
        <dbReference type="Pfam" id="PF07883"/>
    </source>
</evidence>
<feature type="domain" description="Cupin type-2" evidence="2">
    <location>
        <begin position="74"/>
        <end position="142"/>
    </location>
</feature>
<dbReference type="InterPro" id="IPR052538">
    <property type="entry name" value="Flavonoid_dioxygenase-like"/>
</dbReference>
<dbReference type="Proteomes" id="UP000094043">
    <property type="component" value="Chromosome 6"/>
</dbReference>
<dbReference type="RefSeq" id="XP_066070589.1">
    <property type="nucleotide sequence ID" value="XM_066214492.1"/>
</dbReference>
<dbReference type="InterPro" id="IPR013096">
    <property type="entry name" value="Cupin_2"/>
</dbReference>
<dbReference type="InterPro" id="IPR014710">
    <property type="entry name" value="RmlC-like_jellyroll"/>
</dbReference>
<name>A0AAJ8JX08_9TREE</name>
<feature type="region of interest" description="Disordered" evidence="1">
    <location>
        <begin position="148"/>
        <end position="176"/>
    </location>
</feature>
<organism evidence="3 4">
    <name type="scientific">Cryptococcus depauperatus CBS 7841</name>
    <dbReference type="NCBI Taxonomy" id="1295531"/>
    <lineage>
        <taxon>Eukaryota</taxon>
        <taxon>Fungi</taxon>
        <taxon>Dikarya</taxon>
        <taxon>Basidiomycota</taxon>
        <taxon>Agaricomycotina</taxon>
        <taxon>Tremellomycetes</taxon>
        <taxon>Tremellales</taxon>
        <taxon>Cryptococcaceae</taxon>
        <taxon>Cryptococcus</taxon>
    </lineage>
</organism>
<reference evidence="3" key="3">
    <citation type="submission" date="2024-01" db="EMBL/GenBank/DDBJ databases">
        <authorList>
            <person name="Coelho M.A."/>
            <person name="David-Palma M."/>
            <person name="Shea T."/>
            <person name="Sun S."/>
            <person name="Cuomo C.A."/>
            <person name="Heitman J."/>
        </authorList>
    </citation>
    <scope>NUCLEOTIDE SEQUENCE</scope>
    <source>
        <strain evidence="3">CBS 7841</strain>
    </source>
</reference>
<evidence type="ECO:0000256" key="1">
    <source>
        <dbReference type="SAM" id="MobiDB-lite"/>
    </source>
</evidence>
<reference evidence="3" key="1">
    <citation type="submission" date="2016-06" db="EMBL/GenBank/DDBJ databases">
        <authorList>
            <person name="Cuomo C."/>
            <person name="Litvintseva A."/>
            <person name="Heitman J."/>
            <person name="Chen Y."/>
            <person name="Sun S."/>
            <person name="Springer D."/>
            <person name="Dromer F."/>
            <person name="Young S."/>
            <person name="Zeng Q."/>
            <person name="Chapman S."/>
            <person name="Gujja S."/>
            <person name="Saif S."/>
            <person name="Birren B."/>
        </authorList>
    </citation>
    <scope>NUCLEOTIDE SEQUENCE</scope>
    <source>
        <strain evidence="3">CBS 7841</strain>
    </source>
</reference>
<feature type="compositionally biased region" description="Basic and acidic residues" evidence="1">
    <location>
        <begin position="148"/>
        <end position="159"/>
    </location>
</feature>
<dbReference type="CDD" id="cd02223">
    <property type="entry name" value="cupin_Bh2720-like"/>
    <property type="match status" value="1"/>
</dbReference>
<gene>
    <name evidence="3" type="ORF">L203_105119</name>
</gene>
<dbReference type="GeneID" id="91089328"/>
<dbReference type="PANTHER" id="PTHR43346:SF1">
    <property type="entry name" value="QUERCETIN 2,3-DIOXYGENASE-RELATED"/>
    <property type="match status" value="1"/>
</dbReference>
<dbReference type="PANTHER" id="PTHR43346">
    <property type="entry name" value="LIGAND BINDING DOMAIN PROTEIN, PUTATIVE (AFU_ORTHOLOGUE AFUA_6G14370)-RELATED"/>
    <property type="match status" value="1"/>
</dbReference>
<accession>A0AAJ8JX08</accession>
<keyword evidence="4" id="KW-1185">Reference proteome</keyword>